<feature type="non-terminal residue" evidence="1">
    <location>
        <position position="1"/>
    </location>
</feature>
<gene>
    <name evidence="1" type="ORF">NDU88_007970</name>
</gene>
<name>A0AAV7SU12_PLEWA</name>
<feature type="non-terminal residue" evidence="1">
    <location>
        <position position="54"/>
    </location>
</feature>
<proteinExistence type="predicted"/>
<dbReference type="AlphaFoldDB" id="A0AAV7SU12"/>
<sequence length="54" mass="5505">CQHMTVLTWEPGTGGIRGSSVDSVTVLTWDPGTGGIRGVPVSIARLLSAGILGQ</sequence>
<dbReference type="Proteomes" id="UP001066276">
    <property type="component" value="Chromosome 4_2"/>
</dbReference>
<keyword evidence="2" id="KW-1185">Reference proteome</keyword>
<protein>
    <submittedName>
        <fullName evidence="1">Uncharacterized protein</fullName>
    </submittedName>
</protein>
<evidence type="ECO:0000313" key="1">
    <source>
        <dbReference type="EMBL" id="KAJ1167581.1"/>
    </source>
</evidence>
<accession>A0AAV7SU12</accession>
<dbReference type="EMBL" id="JANPWB010000008">
    <property type="protein sequence ID" value="KAJ1167581.1"/>
    <property type="molecule type" value="Genomic_DNA"/>
</dbReference>
<reference evidence="1" key="1">
    <citation type="journal article" date="2022" name="bioRxiv">
        <title>Sequencing and chromosome-scale assembly of the giantPleurodeles waltlgenome.</title>
        <authorList>
            <person name="Brown T."/>
            <person name="Elewa A."/>
            <person name="Iarovenko S."/>
            <person name="Subramanian E."/>
            <person name="Araus A.J."/>
            <person name="Petzold A."/>
            <person name="Susuki M."/>
            <person name="Suzuki K.-i.T."/>
            <person name="Hayashi T."/>
            <person name="Toyoda A."/>
            <person name="Oliveira C."/>
            <person name="Osipova E."/>
            <person name="Leigh N.D."/>
            <person name="Simon A."/>
            <person name="Yun M.H."/>
        </authorList>
    </citation>
    <scope>NUCLEOTIDE SEQUENCE</scope>
    <source>
        <strain evidence="1">20211129_DDA</strain>
        <tissue evidence="1">Liver</tissue>
    </source>
</reference>
<organism evidence="1 2">
    <name type="scientific">Pleurodeles waltl</name>
    <name type="common">Iberian ribbed newt</name>
    <dbReference type="NCBI Taxonomy" id="8319"/>
    <lineage>
        <taxon>Eukaryota</taxon>
        <taxon>Metazoa</taxon>
        <taxon>Chordata</taxon>
        <taxon>Craniata</taxon>
        <taxon>Vertebrata</taxon>
        <taxon>Euteleostomi</taxon>
        <taxon>Amphibia</taxon>
        <taxon>Batrachia</taxon>
        <taxon>Caudata</taxon>
        <taxon>Salamandroidea</taxon>
        <taxon>Salamandridae</taxon>
        <taxon>Pleurodelinae</taxon>
        <taxon>Pleurodeles</taxon>
    </lineage>
</organism>
<comment type="caution">
    <text evidence="1">The sequence shown here is derived from an EMBL/GenBank/DDBJ whole genome shotgun (WGS) entry which is preliminary data.</text>
</comment>
<evidence type="ECO:0000313" key="2">
    <source>
        <dbReference type="Proteomes" id="UP001066276"/>
    </source>
</evidence>